<dbReference type="PANTHER" id="PTHR43415:SF6">
    <property type="entry name" value="SPERMIDINE N(1)-ACETYLTRANSFERASE"/>
    <property type="match status" value="1"/>
</dbReference>
<dbReference type="RefSeq" id="WP_073184838.1">
    <property type="nucleotide sequence ID" value="NZ_FQXI01000008.1"/>
</dbReference>
<dbReference type="AlphaFoldDB" id="A0A1M5SUD2"/>
<protein>
    <submittedName>
        <fullName evidence="2">Diamine N-acetyltransferase</fullName>
    </submittedName>
</protein>
<dbReference type="PROSITE" id="PS51186">
    <property type="entry name" value="GNAT"/>
    <property type="match status" value="1"/>
</dbReference>
<dbReference type="GO" id="GO:0004145">
    <property type="term" value="F:diamine N-acetyltransferase activity"/>
    <property type="evidence" value="ECO:0007669"/>
    <property type="project" value="TreeGrafter"/>
</dbReference>
<dbReference type="InterPro" id="IPR016181">
    <property type="entry name" value="Acyl_CoA_acyltransferase"/>
</dbReference>
<dbReference type="STRING" id="1120995.SAMN02745245_01292"/>
<organism evidence="2 3">
    <name type="scientific">Anaerosphaera aminiphila DSM 21120</name>
    <dbReference type="NCBI Taxonomy" id="1120995"/>
    <lineage>
        <taxon>Bacteria</taxon>
        <taxon>Bacillati</taxon>
        <taxon>Bacillota</taxon>
        <taxon>Tissierellia</taxon>
        <taxon>Tissierellales</taxon>
        <taxon>Peptoniphilaceae</taxon>
        <taxon>Anaerosphaera</taxon>
    </lineage>
</organism>
<dbReference type="SUPFAM" id="SSF55729">
    <property type="entry name" value="Acyl-CoA N-acyltransferases (Nat)"/>
    <property type="match status" value="1"/>
</dbReference>
<dbReference type="Gene3D" id="3.40.630.30">
    <property type="match status" value="1"/>
</dbReference>
<dbReference type="Pfam" id="PF13302">
    <property type="entry name" value="Acetyltransf_3"/>
    <property type="match status" value="1"/>
</dbReference>
<name>A0A1M5SUD2_9FIRM</name>
<reference evidence="3" key="1">
    <citation type="submission" date="2016-11" db="EMBL/GenBank/DDBJ databases">
        <authorList>
            <person name="Varghese N."/>
            <person name="Submissions S."/>
        </authorList>
    </citation>
    <scope>NUCLEOTIDE SEQUENCE [LARGE SCALE GENOMIC DNA]</scope>
    <source>
        <strain evidence="3">DSM 21120</strain>
    </source>
</reference>
<evidence type="ECO:0000313" key="3">
    <source>
        <dbReference type="Proteomes" id="UP000184032"/>
    </source>
</evidence>
<evidence type="ECO:0000313" key="2">
    <source>
        <dbReference type="EMBL" id="SHH41858.1"/>
    </source>
</evidence>
<sequence>MNIRPLEKKDLRDVHKINNELKIMSYWFEEPYQSLSELESLYERHIRDESERRFVIEENDDFAGIVELVELDYIHRNCEIQVVVTEKFKGLSLAENAMIEIVSYAFDILNMHKVYLYVDIDNKKAVHIYKKLGFKEEGYLREHFYTMGEYKDSYFMGVLKREWNRELSDDF</sequence>
<dbReference type="Proteomes" id="UP000184032">
    <property type="component" value="Unassembled WGS sequence"/>
</dbReference>
<keyword evidence="2" id="KW-0808">Transferase</keyword>
<dbReference type="InterPro" id="IPR000182">
    <property type="entry name" value="GNAT_dom"/>
</dbReference>
<dbReference type="OrthoDB" id="9795206at2"/>
<gene>
    <name evidence="2" type="ORF">SAMN02745245_01292</name>
</gene>
<accession>A0A1M5SUD2</accession>
<proteinExistence type="predicted"/>
<feature type="domain" description="N-acetyltransferase" evidence="1">
    <location>
        <begin position="1"/>
        <end position="161"/>
    </location>
</feature>
<dbReference type="PANTHER" id="PTHR43415">
    <property type="entry name" value="SPERMIDINE N(1)-ACETYLTRANSFERASE"/>
    <property type="match status" value="1"/>
</dbReference>
<dbReference type="EMBL" id="FQXI01000008">
    <property type="protein sequence ID" value="SHH41858.1"/>
    <property type="molecule type" value="Genomic_DNA"/>
</dbReference>
<evidence type="ECO:0000259" key="1">
    <source>
        <dbReference type="PROSITE" id="PS51186"/>
    </source>
</evidence>
<keyword evidence="3" id="KW-1185">Reference proteome</keyword>